<feature type="compositionally biased region" description="Basic and acidic residues" evidence="1">
    <location>
        <begin position="20"/>
        <end position="29"/>
    </location>
</feature>
<proteinExistence type="predicted"/>
<feature type="compositionally biased region" description="Polar residues" evidence="1">
    <location>
        <begin position="1"/>
        <end position="14"/>
    </location>
</feature>
<sequence>MMTEGVSSAASPVTSHPRAKTKDTAREPEDVLLNSQETSDAGPLRSLHPPPRVPHDFVPYAG</sequence>
<comment type="caution">
    <text evidence="2">The sequence shown here is derived from an EMBL/GenBank/DDBJ whole genome shotgun (WGS) entry which is preliminary data.</text>
</comment>
<organism evidence="2 3">
    <name type="scientific">Portunus trituberculatus</name>
    <name type="common">Swimming crab</name>
    <name type="synonym">Neptunus trituberculatus</name>
    <dbReference type="NCBI Taxonomy" id="210409"/>
    <lineage>
        <taxon>Eukaryota</taxon>
        <taxon>Metazoa</taxon>
        <taxon>Ecdysozoa</taxon>
        <taxon>Arthropoda</taxon>
        <taxon>Crustacea</taxon>
        <taxon>Multicrustacea</taxon>
        <taxon>Malacostraca</taxon>
        <taxon>Eumalacostraca</taxon>
        <taxon>Eucarida</taxon>
        <taxon>Decapoda</taxon>
        <taxon>Pleocyemata</taxon>
        <taxon>Brachyura</taxon>
        <taxon>Eubrachyura</taxon>
        <taxon>Portunoidea</taxon>
        <taxon>Portunidae</taxon>
        <taxon>Portuninae</taxon>
        <taxon>Portunus</taxon>
    </lineage>
</organism>
<name>A0A5B7F1P2_PORTR</name>
<evidence type="ECO:0000313" key="3">
    <source>
        <dbReference type="Proteomes" id="UP000324222"/>
    </source>
</evidence>
<dbReference type="AlphaFoldDB" id="A0A5B7F1P2"/>
<protein>
    <submittedName>
        <fullName evidence="2">Uncharacterized protein</fullName>
    </submittedName>
</protein>
<reference evidence="2 3" key="1">
    <citation type="submission" date="2019-05" db="EMBL/GenBank/DDBJ databases">
        <title>Another draft genome of Portunus trituberculatus and its Hox gene families provides insights of decapod evolution.</title>
        <authorList>
            <person name="Jeong J.-H."/>
            <person name="Song I."/>
            <person name="Kim S."/>
            <person name="Choi T."/>
            <person name="Kim D."/>
            <person name="Ryu S."/>
            <person name="Kim W."/>
        </authorList>
    </citation>
    <scope>NUCLEOTIDE SEQUENCE [LARGE SCALE GENOMIC DNA]</scope>
    <source>
        <tissue evidence="2">Muscle</tissue>
    </source>
</reference>
<evidence type="ECO:0000256" key="1">
    <source>
        <dbReference type="SAM" id="MobiDB-lite"/>
    </source>
</evidence>
<accession>A0A5B7F1P2</accession>
<evidence type="ECO:0000313" key="2">
    <source>
        <dbReference type="EMBL" id="MPC38514.1"/>
    </source>
</evidence>
<feature type="region of interest" description="Disordered" evidence="1">
    <location>
        <begin position="1"/>
        <end position="62"/>
    </location>
</feature>
<keyword evidence="3" id="KW-1185">Reference proteome</keyword>
<gene>
    <name evidence="2" type="ORF">E2C01_032021</name>
</gene>
<dbReference type="Proteomes" id="UP000324222">
    <property type="component" value="Unassembled WGS sequence"/>
</dbReference>
<dbReference type="EMBL" id="VSRR010004085">
    <property type="protein sequence ID" value="MPC38514.1"/>
    <property type="molecule type" value="Genomic_DNA"/>
</dbReference>